<name>A0ABX4BKA7_FLAFR</name>
<evidence type="ECO:0000256" key="1">
    <source>
        <dbReference type="ARBA" id="ARBA00022729"/>
    </source>
</evidence>
<feature type="domain" description="Secretion system C-terminal sorting" evidence="3">
    <location>
        <begin position="76"/>
        <end position="147"/>
    </location>
</feature>
<reference evidence="4 5" key="1">
    <citation type="submission" date="2016-11" db="EMBL/GenBank/DDBJ databases">
        <title>Whole genomes of Flavobacteriaceae.</title>
        <authorList>
            <person name="Stine C."/>
            <person name="Li C."/>
            <person name="Tadesse D."/>
        </authorList>
    </citation>
    <scope>NUCLEOTIDE SEQUENCE [LARGE SCALE GENOMIC DNA]</scope>
    <source>
        <strain evidence="4 5">DSM 15937</strain>
    </source>
</reference>
<dbReference type="InterPro" id="IPR026444">
    <property type="entry name" value="Secre_tail"/>
</dbReference>
<accession>A0ABX4BKA7</accession>
<evidence type="ECO:0000313" key="4">
    <source>
        <dbReference type="EMBL" id="OXA75881.1"/>
    </source>
</evidence>
<dbReference type="Pfam" id="PF18962">
    <property type="entry name" value="Por_Secre_tail"/>
    <property type="match status" value="1"/>
</dbReference>
<dbReference type="Proteomes" id="UP000198382">
    <property type="component" value="Unassembled WGS sequence"/>
</dbReference>
<keyword evidence="5" id="KW-1185">Reference proteome</keyword>
<comment type="caution">
    <text evidence="4">The sequence shown here is derived from an EMBL/GenBank/DDBJ whole genome shotgun (WGS) entry which is preliminary data.</text>
</comment>
<evidence type="ECO:0000259" key="3">
    <source>
        <dbReference type="Pfam" id="PF18962"/>
    </source>
</evidence>
<keyword evidence="1 2" id="KW-0732">Signal</keyword>
<dbReference type="NCBIfam" id="TIGR04183">
    <property type="entry name" value="Por_Secre_tail"/>
    <property type="match status" value="1"/>
</dbReference>
<organism evidence="4 5">
    <name type="scientific">Flavobacterium frigidimaris</name>
    <dbReference type="NCBI Taxonomy" id="262320"/>
    <lineage>
        <taxon>Bacteria</taxon>
        <taxon>Pseudomonadati</taxon>
        <taxon>Bacteroidota</taxon>
        <taxon>Flavobacteriia</taxon>
        <taxon>Flavobacteriales</taxon>
        <taxon>Flavobacteriaceae</taxon>
        <taxon>Flavobacterium</taxon>
    </lineage>
</organism>
<protein>
    <recommendedName>
        <fullName evidence="3">Secretion system C-terminal sorting domain-containing protein</fullName>
    </recommendedName>
</protein>
<proteinExistence type="predicted"/>
<dbReference type="RefSeq" id="WP_074664135.1">
    <property type="nucleotide sequence ID" value="NZ_MUGV01000041.1"/>
</dbReference>
<sequence length="152" mass="17466">MKKIIALIVFGITLFSNAQQKITFNYDSAGNQILRELCLSGCNPLAKPAKEEVKEIEALADEDLLKFSQEDVISYYPNPVKEELYIKWELKDENYVTSIQVFNLTGQLLRSYEPTAHNDNQNIAFQDYPTGIYAVMLYYNNGEQKSIKIIKK</sequence>
<dbReference type="EMBL" id="MUGV01000041">
    <property type="protein sequence ID" value="OXA75881.1"/>
    <property type="molecule type" value="Genomic_DNA"/>
</dbReference>
<feature type="signal peptide" evidence="2">
    <location>
        <begin position="1"/>
        <end position="18"/>
    </location>
</feature>
<gene>
    <name evidence="4" type="ORF">B0A65_20545</name>
</gene>
<evidence type="ECO:0000256" key="2">
    <source>
        <dbReference type="SAM" id="SignalP"/>
    </source>
</evidence>
<evidence type="ECO:0000313" key="5">
    <source>
        <dbReference type="Proteomes" id="UP000198382"/>
    </source>
</evidence>
<feature type="chain" id="PRO_5046915869" description="Secretion system C-terminal sorting domain-containing protein" evidence="2">
    <location>
        <begin position="19"/>
        <end position="152"/>
    </location>
</feature>